<dbReference type="GO" id="GO:0004713">
    <property type="term" value="F:protein tyrosine kinase activity"/>
    <property type="evidence" value="ECO:0007669"/>
    <property type="project" value="TreeGrafter"/>
</dbReference>
<dbReference type="PANTHER" id="PTHR32309">
    <property type="entry name" value="TYROSINE-PROTEIN KINASE"/>
    <property type="match status" value="1"/>
</dbReference>
<evidence type="ECO:0000313" key="9">
    <source>
        <dbReference type="EMBL" id="MCR2807397.1"/>
    </source>
</evidence>
<evidence type="ECO:0000256" key="6">
    <source>
        <dbReference type="ARBA" id="ARBA00023136"/>
    </source>
</evidence>
<sequence length="243" mass="26583">MELKNFIQVIRKKMWLLSIFVLVGIVGALIKSYILTTPLYQAEAQLIVNDASLIENTGNVNSNSIDASIMLINSYSEIIKSAAIMNKVVAAYPDLGYTPKELSASVSVTSANQSQVMNLTLIGTSNKNVTNAVNAIAHVFIAEIPMIMNVDNVTILSEAVDEDSKYPINMSPVLDLMVSVVVTLFLGIGFVVLLHYLDNTVKTEDDVFEVLAVPTLVSIAEFSKKNLKKRGRVQRMEGESLNV</sequence>
<keyword evidence="6 7" id="KW-0472">Membrane</keyword>
<keyword evidence="10" id="KW-1185">Reference proteome</keyword>
<dbReference type="InterPro" id="IPR003856">
    <property type="entry name" value="LPS_length_determ_N"/>
</dbReference>
<evidence type="ECO:0000313" key="10">
    <source>
        <dbReference type="Proteomes" id="UP001141950"/>
    </source>
</evidence>
<reference evidence="9" key="1">
    <citation type="submission" date="2022-08" db="EMBL/GenBank/DDBJ databases">
        <title>The genomic sequence of strain Paenibacillus sp. SCIV0701.</title>
        <authorList>
            <person name="Zhao H."/>
        </authorList>
    </citation>
    <scope>NUCLEOTIDE SEQUENCE</scope>
    <source>
        <strain evidence="9">SCIV0701</strain>
    </source>
</reference>
<feature type="domain" description="Polysaccharide chain length determinant N-terminal" evidence="8">
    <location>
        <begin position="2"/>
        <end position="90"/>
    </location>
</feature>
<evidence type="ECO:0000256" key="3">
    <source>
        <dbReference type="ARBA" id="ARBA00022475"/>
    </source>
</evidence>
<proteinExistence type="inferred from homology"/>
<dbReference type="InterPro" id="IPR050445">
    <property type="entry name" value="Bact_polysacc_biosynth/exp"/>
</dbReference>
<comment type="caution">
    <text evidence="9">The sequence shown here is derived from an EMBL/GenBank/DDBJ whole genome shotgun (WGS) entry which is preliminary data.</text>
</comment>
<gene>
    <name evidence="9" type="ORF">NQZ67_26265</name>
</gene>
<keyword evidence="4 7" id="KW-0812">Transmembrane</keyword>
<evidence type="ECO:0000256" key="5">
    <source>
        <dbReference type="ARBA" id="ARBA00022989"/>
    </source>
</evidence>
<evidence type="ECO:0000256" key="4">
    <source>
        <dbReference type="ARBA" id="ARBA00022692"/>
    </source>
</evidence>
<evidence type="ECO:0000256" key="1">
    <source>
        <dbReference type="ARBA" id="ARBA00004651"/>
    </source>
</evidence>
<organism evidence="9 10">
    <name type="scientific">Paenibacillus soyae</name>
    <dbReference type="NCBI Taxonomy" id="2969249"/>
    <lineage>
        <taxon>Bacteria</taxon>
        <taxon>Bacillati</taxon>
        <taxon>Bacillota</taxon>
        <taxon>Bacilli</taxon>
        <taxon>Bacillales</taxon>
        <taxon>Paenibacillaceae</taxon>
        <taxon>Paenibacillus</taxon>
    </lineage>
</organism>
<dbReference type="Proteomes" id="UP001141950">
    <property type="component" value="Unassembled WGS sequence"/>
</dbReference>
<comment type="subcellular location">
    <subcellularLocation>
        <location evidence="1">Cell membrane</location>
        <topology evidence="1">Multi-pass membrane protein</topology>
    </subcellularLocation>
</comment>
<name>A0A9X2SDS2_9BACL</name>
<keyword evidence="5 7" id="KW-1133">Transmembrane helix</keyword>
<comment type="similarity">
    <text evidence="2">Belongs to the CpsC/CapA family.</text>
</comment>
<protein>
    <submittedName>
        <fullName evidence="9">Wzz/FepE/Etk N-terminal domain-containing protein</fullName>
    </submittedName>
</protein>
<evidence type="ECO:0000256" key="2">
    <source>
        <dbReference type="ARBA" id="ARBA00006683"/>
    </source>
</evidence>
<dbReference type="EMBL" id="JANIPJ010000026">
    <property type="protein sequence ID" value="MCR2807397.1"/>
    <property type="molecule type" value="Genomic_DNA"/>
</dbReference>
<accession>A0A9X2SDS2</accession>
<keyword evidence="3" id="KW-1003">Cell membrane</keyword>
<evidence type="ECO:0000256" key="7">
    <source>
        <dbReference type="SAM" id="Phobius"/>
    </source>
</evidence>
<feature type="transmembrane region" description="Helical" evidence="7">
    <location>
        <begin position="14"/>
        <end position="34"/>
    </location>
</feature>
<dbReference type="RefSeq" id="WP_257451838.1">
    <property type="nucleotide sequence ID" value="NZ_JANIPJ010000026.1"/>
</dbReference>
<dbReference type="GO" id="GO:0005886">
    <property type="term" value="C:plasma membrane"/>
    <property type="evidence" value="ECO:0007669"/>
    <property type="project" value="UniProtKB-SubCell"/>
</dbReference>
<dbReference type="Pfam" id="PF02706">
    <property type="entry name" value="Wzz"/>
    <property type="match status" value="1"/>
</dbReference>
<dbReference type="PANTHER" id="PTHR32309:SF13">
    <property type="entry name" value="FERRIC ENTEROBACTIN TRANSPORT PROTEIN FEPE"/>
    <property type="match status" value="1"/>
</dbReference>
<evidence type="ECO:0000259" key="8">
    <source>
        <dbReference type="Pfam" id="PF02706"/>
    </source>
</evidence>
<dbReference type="AlphaFoldDB" id="A0A9X2SDS2"/>
<feature type="transmembrane region" description="Helical" evidence="7">
    <location>
        <begin position="176"/>
        <end position="197"/>
    </location>
</feature>